<protein>
    <recommendedName>
        <fullName evidence="4">Type 1 fimbrial protein</fullName>
    </recommendedName>
</protein>
<gene>
    <name evidence="2" type="ORF">M5G11_23245</name>
</gene>
<dbReference type="EMBL" id="JAMDGY010000092">
    <property type="protein sequence ID" value="MDD0993446.1"/>
    <property type="molecule type" value="Genomic_DNA"/>
</dbReference>
<accession>A0ABT5NZ34</accession>
<reference evidence="2 3" key="1">
    <citation type="submission" date="2022-05" db="EMBL/GenBank/DDBJ databases">
        <title>Novel Pseudomonas spp. Isolated from a Rainbow Trout Aquaculture Facility.</title>
        <authorList>
            <person name="Testerman T."/>
            <person name="Graf J."/>
        </authorList>
    </citation>
    <scope>NUCLEOTIDE SEQUENCE [LARGE SCALE GENOMIC DNA]</scope>
    <source>
        <strain evidence="2 3">ID681</strain>
    </source>
</reference>
<feature type="chain" id="PRO_5046469012" description="Type 1 fimbrial protein" evidence="1">
    <location>
        <begin position="22"/>
        <end position="205"/>
    </location>
</feature>
<evidence type="ECO:0000313" key="2">
    <source>
        <dbReference type="EMBL" id="MDD0993446.1"/>
    </source>
</evidence>
<keyword evidence="3" id="KW-1185">Reference proteome</keyword>
<feature type="signal peptide" evidence="1">
    <location>
        <begin position="1"/>
        <end position="21"/>
    </location>
</feature>
<evidence type="ECO:0000256" key="1">
    <source>
        <dbReference type="SAM" id="SignalP"/>
    </source>
</evidence>
<proteinExistence type="predicted"/>
<comment type="caution">
    <text evidence="2">The sequence shown here is derived from an EMBL/GenBank/DDBJ whole genome shotgun (WGS) entry which is preliminary data.</text>
</comment>
<dbReference type="Proteomes" id="UP001148203">
    <property type="component" value="Unassembled WGS sequence"/>
</dbReference>
<dbReference type="RefSeq" id="WP_273914002.1">
    <property type="nucleotide sequence ID" value="NZ_JAMDGX010000126.1"/>
</dbReference>
<evidence type="ECO:0008006" key="4">
    <source>
        <dbReference type="Google" id="ProtNLM"/>
    </source>
</evidence>
<sequence length="205" mass="21288">MLLSRSFIAALAMLGAGSAVAATTASMQITGKIVPPVCDVSLTMPIVELGSVELDASGGFRDRKIPFGSMGVSCSAKTYVRVSVKGTMPGETGQLGAQMLGGWSQKGVTLSSIAINTQGTVINGLPGKIVMFDPGMGVPGPDNHVVAISADPNYISTFMLMGGKTVEAVKTASFDLVGWYGDFVVKDHSSEVTADQTLTFEVNYL</sequence>
<organism evidence="2 3">
    <name type="scientific">Pseudomonas fontis</name>
    <dbReference type="NCBI Taxonomy" id="2942633"/>
    <lineage>
        <taxon>Bacteria</taxon>
        <taxon>Pseudomonadati</taxon>
        <taxon>Pseudomonadota</taxon>
        <taxon>Gammaproteobacteria</taxon>
        <taxon>Pseudomonadales</taxon>
        <taxon>Pseudomonadaceae</taxon>
        <taxon>Pseudomonas</taxon>
    </lineage>
</organism>
<name>A0ABT5NZ34_9PSED</name>
<keyword evidence="1" id="KW-0732">Signal</keyword>
<evidence type="ECO:0000313" key="3">
    <source>
        <dbReference type="Proteomes" id="UP001148203"/>
    </source>
</evidence>